<dbReference type="InParanoid" id="A0A316VP11"/>
<proteinExistence type="predicted"/>
<dbReference type="AlphaFoldDB" id="A0A316VP11"/>
<gene>
    <name evidence="3" type="ORF">IE81DRAFT_350282</name>
</gene>
<feature type="compositionally biased region" description="Pro residues" evidence="1">
    <location>
        <begin position="275"/>
        <end position="311"/>
    </location>
</feature>
<reference evidence="3 4" key="1">
    <citation type="journal article" date="2018" name="Mol. Biol. Evol.">
        <title>Broad Genomic Sampling Reveals a Smut Pathogenic Ancestry of the Fungal Clade Ustilaginomycotina.</title>
        <authorList>
            <person name="Kijpornyongpan T."/>
            <person name="Mondo S.J."/>
            <person name="Barry K."/>
            <person name="Sandor L."/>
            <person name="Lee J."/>
            <person name="Lipzen A."/>
            <person name="Pangilinan J."/>
            <person name="LaButti K."/>
            <person name="Hainaut M."/>
            <person name="Henrissat B."/>
            <person name="Grigoriev I.V."/>
            <person name="Spatafora J.W."/>
            <person name="Aime M.C."/>
        </authorList>
    </citation>
    <scope>NUCLEOTIDE SEQUENCE [LARGE SCALE GENOMIC DNA]</scope>
    <source>
        <strain evidence="3 4">MCA 4658</strain>
    </source>
</reference>
<keyword evidence="4" id="KW-1185">Reference proteome</keyword>
<feature type="region of interest" description="Disordered" evidence="1">
    <location>
        <begin position="230"/>
        <end position="339"/>
    </location>
</feature>
<feature type="compositionally biased region" description="Basic and acidic residues" evidence="1">
    <location>
        <begin position="230"/>
        <end position="241"/>
    </location>
</feature>
<protein>
    <submittedName>
        <fullName evidence="3">Uncharacterized protein</fullName>
    </submittedName>
</protein>
<dbReference type="Proteomes" id="UP000245783">
    <property type="component" value="Unassembled WGS sequence"/>
</dbReference>
<organism evidence="3 4">
    <name type="scientific">Ceraceosorus guamensis</name>
    <dbReference type="NCBI Taxonomy" id="1522189"/>
    <lineage>
        <taxon>Eukaryota</taxon>
        <taxon>Fungi</taxon>
        <taxon>Dikarya</taxon>
        <taxon>Basidiomycota</taxon>
        <taxon>Ustilaginomycotina</taxon>
        <taxon>Exobasidiomycetes</taxon>
        <taxon>Ceraceosorales</taxon>
        <taxon>Ceraceosoraceae</taxon>
        <taxon>Ceraceosorus</taxon>
    </lineage>
</organism>
<dbReference type="EMBL" id="KZ819477">
    <property type="protein sequence ID" value="PWN39316.1"/>
    <property type="molecule type" value="Genomic_DNA"/>
</dbReference>
<name>A0A316VP11_9BASI</name>
<keyword evidence="2" id="KW-0732">Signal</keyword>
<feature type="signal peptide" evidence="2">
    <location>
        <begin position="1"/>
        <end position="39"/>
    </location>
</feature>
<evidence type="ECO:0000256" key="2">
    <source>
        <dbReference type="SAM" id="SignalP"/>
    </source>
</evidence>
<sequence length="339" mass="36048">MTSLMVMARIARRFMPASLAFHLLIAVAVTLLSAAQVSSAPIPRIDPENDWSSPLVRRGGQSIICKQDVRSHRTFTAAKAVARTWRFQNDVLQLSGTGAVSGGPDATECDHNVELQEVIEFLKPHMAQFCARPAFADRSSDAFNNFFGALNGADNMFHLPRYVNKGKASLIAGDNLRSPSYTKTVLLGIERYLQTGGGTVPSAIDQIFDAINTILPNVYKKEELVKQVNEDRANAQAKAREMANAMAPTSTSPAPKDSTSPSPGPSTTTTDSTNPKPPAPPGPAPPAPEKPGPASPAPEKPAPAPPNPPAPQSGVVGPTKRPPPAPEPGVQRPIKRPKI</sequence>
<evidence type="ECO:0000313" key="3">
    <source>
        <dbReference type="EMBL" id="PWN39316.1"/>
    </source>
</evidence>
<evidence type="ECO:0000313" key="4">
    <source>
        <dbReference type="Proteomes" id="UP000245783"/>
    </source>
</evidence>
<feature type="compositionally biased region" description="Low complexity" evidence="1">
    <location>
        <begin position="255"/>
        <end position="274"/>
    </location>
</feature>
<dbReference type="OrthoDB" id="10406061at2759"/>
<dbReference type="GeneID" id="37038377"/>
<accession>A0A316VP11</accession>
<dbReference type="STRING" id="1522189.A0A316VP11"/>
<feature type="chain" id="PRO_5016347451" evidence="2">
    <location>
        <begin position="40"/>
        <end position="339"/>
    </location>
</feature>
<dbReference type="RefSeq" id="XP_025366476.1">
    <property type="nucleotide sequence ID" value="XM_025516507.1"/>
</dbReference>
<evidence type="ECO:0000256" key="1">
    <source>
        <dbReference type="SAM" id="MobiDB-lite"/>
    </source>
</evidence>